<dbReference type="InterPro" id="IPR006311">
    <property type="entry name" value="TAT_signal"/>
</dbReference>
<dbReference type="Gene3D" id="3.20.20.100">
    <property type="entry name" value="NADP-dependent oxidoreductase domain"/>
    <property type="match status" value="1"/>
</dbReference>
<dbReference type="CDD" id="cd19100">
    <property type="entry name" value="AKR_unchar"/>
    <property type="match status" value="1"/>
</dbReference>
<dbReference type="PANTHER" id="PTHR43312:SF1">
    <property type="entry name" value="NADP-DEPENDENT OXIDOREDUCTASE DOMAIN-CONTAINING PROTEIN"/>
    <property type="match status" value="1"/>
</dbReference>
<dbReference type="InterPro" id="IPR036812">
    <property type="entry name" value="NAD(P)_OxRdtase_dom_sf"/>
</dbReference>
<keyword evidence="3" id="KW-1185">Reference proteome</keyword>
<evidence type="ECO:0000313" key="2">
    <source>
        <dbReference type="EMBL" id="QOY91632.1"/>
    </source>
</evidence>
<dbReference type="EMBL" id="CP063849">
    <property type="protein sequence ID" value="QOY91632.1"/>
    <property type="molecule type" value="Genomic_DNA"/>
</dbReference>
<dbReference type="SUPFAM" id="SSF51430">
    <property type="entry name" value="NAD(P)-linked oxidoreductase"/>
    <property type="match status" value="1"/>
</dbReference>
<dbReference type="InterPro" id="IPR053135">
    <property type="entry name" value="AKR2_Oxidoreductase"/>
</dbReference>
<reference evidence="2 3" key="1">
    <citation type="submission" date="2020-10" db="EMBL/GenBank/DDBJ databases">
        <title>Complete genome sequence of Paludibaculum fermentans P105T, a facultatively anaerobic acidobacterium capable of dissimilatory Fe(III) reduction.</title>
        <authorList>
            <person name="Dedysh S.N."/>
            <person name="Beletsky A.V."/>
            <person name="Kulichevskaya I.S."/>
            <person name="Mardanov A.V."/>
            <person name="Ravin N.V."/>
        </authorList>
    </citation>
    <scope>NUCLEOTIDE SEQUENCE [LARGE SCALE GENOMIC DNA]</scope>
    <source>
        <strain evidence="2 3">P105</strain>
    </source>
</reference>
<dbReference type="PANTHER" id="PTHR43312">
    <property type="entry name" value="D-THREO-ALDOSE 1-DEHYDROGENASE"/>
    <property type="match status" value="1"/>
</dbReference>
<dbReference type="PROSITE" id="PS51318">
    <property type="entry name" value="TAT"/>
    <property type="match status" value="1"/>
</dbReference>
<evidence type="ECO:0000259" key="1">
    <source>
        <dbReference type="Pfam" id="PF00248"/>
    </source>
</evidence>
<evidence type="ECO:0000313" key="3">
    <source>
        <dbReference type="Proteomes" id="UP000593892"/>
    </source>
</evidence>
<accession>A0A7S7NXL2</accession>
<feature type="domain" description="NADP-dependent oxidoreductase" evidence="1">
    <location>
        <begin position="47"/>
        <end position="198"/>
    </location>
</feature>
<sequence length="321" mass="34859">MSISRRSFLTTAALAALATEIDAQTGMPMRTLGRTGEKVSLLAFGAGSRWLAYKTPDKGLPALDRALKAGVTYVDSAASYGDGQSEQWVGEYLKSHKKNFFLVTKIGGDRSFDDTMRIVDRSLKNFGVSQVDLMHIHALGNEDDLAKIEGPNGQLKAMYQLREQKVARFIGITCHQNPQVLKAALEHNDFDSTQMALNIAQIGNAAPSDKAGQGQTGASGFESVAMPVALKKKMGLTAMKVFAQEKLLGKAAPEMLLRYAMSLPVTATTVGMPQLEHIDFNTNVAKNFKPLSSEEMNSLPKSVSAQMRASIDHFFADHVDC</sequence>
<proteinExistence type="predicted"/>
<dbReference type="Pfam" id="PF00248">
    <property type="entry name" value="Aldo_ket_red"/>
    <property type="match status" value="1"/>
</dbReference>
<dbReference type="Proteomes" id="UP000593892">
    <property type="component" value="Chromosome"/>
</dbReference>
<protein>
    <submittedName>
        <fullName evidence="2">Aldo/keto reductase</fullName>
    </submittedName>
</protein>
<organism evidence="2 3">
    <name type="scientific">Paludibaculum fermentans</name>
    <dbReference type="NCBI Taxonomy" id="1473598"/>
    <lineage>
        <taxon>Bacteria</taxon>
        <taxon>Pseudomonadati</taxon>
        <taxon>Acidobacteriota</taxon>
        <taxon>Terriglobia</taxon>
        <taxon>Bryobacterales</taxon>
        <taxon>Bryobacteraceae</taxon>
        <taxon>Paludibaculum</taxon>
    </lineage>
</organism>
<name>A0A7S7NXL2_PALFE</name>
<dbReference type="AlphaFoldDB" id="A0A7S7NXL2"/>
<dbReference type="KEGG" id="pfer:IRI77_17310"/>
<dbReference type="InterPro" id="IPR023210">
    <property type="entry name" value="NADP_OxRdtase_dom"/>
</dbReference>
<gene>
    <name evidence="2" type="ORF">IRI77_17310</name>
</gene>